<dbReference type="InterPro" id="IPR041025">
    <property type="entry name" value="HNH_repeat"/>
</dbReference>
<dbReference type="RefSeq" id="WP_072832485.1">
    <property type="nucleotide sequence ID" value="NZ_FQXP01000011.1"/>
</dbReference>
<accession>A0A1M5Y4X5</accession>
<sequence>MKNKQFSESEIKELYERIKSLSANCLEENLNNRDKESEEWKTFSLETKSGREIYNSLSDEELLKLLYEKAESFGRSPSQNEVFWVCRDYIKLRFEKWPYALRAAGLPTSTGNGGKTLERFRIEQKEIEEFLKEVREKAVELGRLPHPKDLPNVHKGMKRYVRTWGEVLAAANIDSDVILNKSVYKIKDLEEEYIALLGQVKEQVKLLGRVPMHSEVESDLRKKLIKRCGSWRNALYQIGLEPVKRISPFSTTYLKEDVNAESKVHSNQLYDCYYKILKLDEQTKHDLLFLKRLSEKKNKIPNKKDAPVEIRQRLKGSCGSWSNALFQVGLIKE</sequence>
<dbReference type="OrthoDB" id="1867091at2"/>
<dbReference type="STRING" id="1121306.SAMN02745196_02648"/>
<reference evidence="1 2" key="1">
    <citation type="submission" date="2016-11" db="EMBL/GenBank/DDBJ databases">
        <authorList>
            <person name="Jaros S."/>
            <person name="Januszkiewicz K."/>
            <person name="Wedrychowicz H."/>
        </authorList>
    </citation>
    <scope>NUCLEOTIDE SEQUENCE [LARGE SCALE GENOMIC DNA]</scope>
    <source>
        <strain evidence="1 2">DSM 3089</strain>
    </source>
</reference>
<dbReference type="AlphaFoldDB" id="A0A1M5Y4X5"/>
<evidence type="ECO:0000313" key="1">
    <source>
        <dbReference type="EMBL" id="SHI06858.1"/>
    </source>
</evidence>
<organism evidence="1 2">
    <name type="scientific">Clostridium collagenovorans DSM 3089</name>
    <dbReference type="NCBI Taxonomy" id="1121306"/>
    <lineage>
        <taxon>Bacteria</taxon>
        <taxon>Bacillati</taxon>
        <taxon>Bacillota</taxon>
        <taxon>Clostridia</taxon>
        <taxon>Eubacteriales</taxon>
        <taxon>Clostridiaceae</taxon>
        <taxon>Clostridium</taxon>
    </lineage>
</organism>
<gene>
    <name evidence="1" type="ORF">SAMN02745196_02648</name>
</gene>
<dbReference type="EMBL" id="FQXP01000011">
    <property type="protein sequence ID" value="SHI06858.1"/>
    <property type="molecule type" value="Genomic_DNA"/>
</dbReference>
<evidence type="ECO:0000313" key="2">
    <source>
        <dbReference type="Proteomes" id="UP000184526"/>
    </source>
</evidence>
<protein>
    <submittedName>
        <fullName evidence="1">Uncharacterized protein</fullName>
    </submittedName>
</protein>
<dbReference type="Pfam" id="PF18780">
    <property type="entry name" value="HNH_repeat"/>
    <property type="match status" value="2"/>
</dbReference>
<keyword evidence="2" id="KW-1185">Reference proteome</keyword>
<dbReference type="Proteomes" id="UP000184526">
    <property type="component" value="Unassembled WGS sequence"/>
</dbReference>
<name>A0A1M5Y4X5_9CLOT</name>
<proteinExistence type="predicted"/>